<dbReference type="SUPFAM" id="SSF69754">
    <property type="entry name" value="Ribosome binding protein Y (YfiA homologue)"/>
    <property type="match status" value="1"/>
</dbReference>
<dbReference type="InterPro" id="IPR050574">
    <property type="entry name" value="HPF/YfiA_ribosome-assoc"/>
</dbReference>
<comment type="subunit">
    <text evidence="2">Associates exclusively with 100S ribosomes, which are dimers of 70S ribosomes.</text>
</comment>
<dbReference type="InterPro" id="IPR034694">
    <property type="entry name" value="HPF_long/plastid"/>
</dbReference>
<comment type="subunit">
    <text evidence="4">Interacts with 100S ribosomes.</text>
</comment>
<evidence type="ECO:0000256" key="3">
    <source>
        <dbReference type="ARBA" id="ARBA00041148"/>
    </source>
</evidence>
<dbReference type="Pfam" id="PF16321">
    <property type="entry name" value="Ribosom_S30AE_C"/>
    <property type="match status" value="1"/>
</dbReference>
<dbReference type="HAMAP" id="MF_00839">
    <property type="entry name" value="HPF"/>
    <property type="match status" value="1"/>
</dbReference>
<feature type="domain" description="Sigma 54 modulation/S30EA ribosomal protein C-terminal" evidence="6">
    <location>
        <begin position="129"/>
        <end position="182"/>
    </location>
</feature>
<organism evidence="7 8">
    <name type="scientific">Elstera litoralis</name>
    <dbReference type="NCBI Taxonomy" id="552518"/>
    <lineage>
        <taxon>Bacteria</taxon>
        <taxon>Pseudomonadati</taxon>
        <taxon>Pseudomonadota</taxon>
        <taxon>Alphaproteobacteria</taxon>
        <taxon>Rhodospirillales</taxon>
        <taxon>Rhodospirillaceae</taxon>
        <taxon>Elstera</taxon>
    </lineage>
</organism>
<keyword evidence="1 4" id="KW-0810">Translation regulation</keyword>
<evidence type="ECO:0000256" key="5">
    <source>
        <dbReference type="SAM" id="Coils"/>
    </source>
</evidence>
<evidence type="ECO:0000259" key="6">
    <source>
        <dbReference type="Pfam" id="PF16321"/>
    </source>
</evidence>
<dbReference type="GO" id="GO:0043024">
    <property type="term" value="F:ribosomal small subunit binding"/>
    <property type="evidence" value="ECO:0007669"/>
    <property type="project" value="TreeGrafter"/>
</dbReference>
<dbReference type="InterPro" id="IPR003489">
    <property type="entry name" value="RHF/RaiA"/>
</dbReference>
<comment type="caution">
    <text evidence="7">The sequence shown here is derived from an EMBL/GenBank/DDBJ whole genome shotgun (WGS) entry which is preliminary data.</text>
</comment>
<evidence type="ECO:0000313" key="7">
    <source>
        <dbReference type="EMBL" id="KJV09182.1"/>
    </source>
</evidence>
<gene>
    <name evidence="4" type="primary">hpf</name>
    <name evidence="7" type="ORF">VZ95_13110</name>
</gene>
<evidence type="ECO:0000313" key="8">
    <source>
        <dbReference type="Proteomes" id="UP000033774"/>
    </source>
</evidence>
<sequence>MQVTVKGKQMDVGDALRTHITTHLTDAVNKYFARPLDATVVLSPDAHLIRVDITVHVARNLTVQAKASATDAHRAADEAIEHAEKRIRRYKRRLKEDHHRGLVAQDAESAASYVLAPEAEEESAPLSNQPMIVAELQVSIETLAVPDAVMRLDLGDLPVLMFRHATHGGLNVIYRRADGHIGWIDPQGNSQTVNPTGRVDAKGVLSAAQ</sequence>
<accession>A0A0F3IRD7</accession>
<name>A0A0F3IRD7_9PROT</name>
<comment type="function">
    <text evidence="4">Required for dimerization of active 70S ribosomes into 100S ribosomes in stationary phase; 100S ribosomes are translationally inactive and sometimes present during exponential growth.</text>
</comment>
<protein>
    <recommendedName>
        <fullName evidence="3 4">Ribosome hibernation promoting factor</fullName>
        <shortName evidence="4">HPF</shortName>
    </recommendedName>
</protein>
<dbReference type="PANTHER" id="PTHR33231:SF1">
    <property type="entry name" value="30S RIBOSOMAL PROTEIN"/>
    <property type="match status" value="1"/>
</dbReference>
<dbReference type="InterPro" id="IPR032528">
    <property type="entry name" value="Ribosom_S30AE_C"/>
</dbReference>
<feature type="coiled-coil region" evidence="5">
    <location>
        <begin position="73"/>
        <end position="100"/>
    </location>
</feature>
<dbReference type="Pfam" id="PF02482">
    <property type="entry name" value="Ribosomal_S30AE"/>
    <property type="match status" value="1"/>
</dbReference>
<dbReference type="InterPro" id="IPR036567">
    <property type="entry name" value="RHF-like"/>
</dbReference>
<dbReference type="GO" id="GO:0045900">
    <property type="term" value="P:negative regulation of translational elongation"/>
    <property type="evidence" value="ECO:0007669"/>
    <property type="project" value="TreeGrafter"/>
</dbReference>
<dbReference type="EMBL" id="LAJY01000338">
    <property type="protein sequence ID" value="KJV09182.1"/>
    <property type="molecule type" value="Genomic_DNA"/>
</dbReference>
<evidence type="ECO:0000256" key="4">
    <source>
        <dbReference type="HAMAP-Rule" id="MF_00839"/>
    </source>
</evidence>
<comment type="similarity">
    <text evidence="4">Belongs to the HPF/YfiA ribosome-associated protein family. Long HPF subfamily.</text>
</comment>
<dbReference type="NCBIfam" id="TIGR00741">
    <property type="entry name" value="yfiA"/>
    <property type="match status" value="1"/>
</dbReference>
<dbReference type="PANTHER" id="PTHR33231">
    <property type="entry name" value="30S RIBOSOMAL PROTEIN"/>
    <property type="match status" value="1"/>
</dbReference>
<dbReference type="AlphaFoldDB" id="A0A0F3IRD7"/>
<dbReference type="InterPro" id="IPR038416">
    <property type="entry name" value="Ribosom_S30AE_C_sf"/>
</dbReference>
<evidence type="ECO:0000256" key="2">
    <source>
        <dbReference type="ARBA" id="ARBA00038695"/>
    </source>
</evidence>
<dbReference type="Gene3D" id="3.30.505.50">
    <property type="entry name" value="Sigma 54 modulation/S30EA ribosomal protein, C-terminal domain"/>
    <property type="match status" value="1"/>
</dbReference>
<dbReference type="GO" id="GO:0022627">
    <property type="term" value="C:cytosolic small ribosomal subunit"/>
    <property type="evidence" value="ECO:0007669"/>
    <property type="project" value="TreeGrafter"/>
</dbReference>
<dbReference type="Proteomes" id="UP000033774">
    <property type="component" value="Unassembled WGS sequence"/>
</dbReference>
<proteinExistence type="inferred from homology"/>
<reference evidence="7 8" key="1">
    <citation type="submission" date="2015-03" db="EMBL/GenBank/DDBJ databases">
        <title>Draft genome sequence of Elstera litoralis.</title>
        <authorList>
            <person name="Rahalkar M.C."/>
            <person name="Dhakephalkar P.K."/>
            <person name="Pore S.D."/>
            <person name="Arora P."/>
            <person name="Kapse N.G."/>
            <person name="Pandit P.S."/>
        </authorList>
    </citation>
    <scope>NUCLEOTIDE SEQUENCE [LARGE SCALE GENOMIC DNA]</scope>
    <source>
        <strain evidence="7 8">Dia-1</strain>
    </source>
</reference>
<comment type="subcellular location">
    <subcellularLocation>
        <location evidence="4">Cytoplasm</location>
    </subcellularLocation>
</comment>
<keyword evidence="8" id="KW-1185">Reference proteome</keyword>
<dbReference type="RefSeq" id="WP_045776247.1">
    <property type="nucleotide sequence ID" value="NZ_LAJY01000338.1"/>
</dbReference>
<dbReference type="OrthoDB" id="9794975at2"/>
<evidence type="ECO:0000256" key="1">
    <source>
        <dbReference type="ARBA" id="ARBA00022845"/>
    </source>
</evidence>
<keyword evidence="4" id="KW-0963">Cytoplasm</keyword>
<dbReference type="Gene3D" id="3.30.160.100">
    <property type="entry name" value="Ribosome hibernation promotion factor-like"/>
    <property type="match status" value="1"/>
</dbReference>
<keyword evidence="5" id="KW-0175">Coiled coil</keyword>